<evidence type="ECO:0000313" key="9">
    <source>
        <dbReference type="Proteomes" id="UP000195967"/>
    </source>
</evidence>
<evidence type="ECO:0000313" key="11">
    <source>
        <dbReference type="Proteomes" id="UP000594513"/>
    </source>
</evidence>
<evidence type="ECO:0000313" key="3">
    <source>
        <dbReference type="EMBL" id="OUT11034.1"/>
    </source>
</evidence>
<evidence type="ECO:0000313" key="5">
    <source>
        <dbReference type="EMBL" id="QPH83668.1"/>
    </source>
</evidence>
<evidence type="ECO:0000313" key="4">
    <source>
        <dbReference type="EMBL" id="OUT16257.1"/>
    </source>
</evidence>
<evidence type="ECO:0000313" key="2">
    <source>
        <dbReference type="EMBL" id="ORI10760.1"/>
    </source>
</evidence>
<reference evidence="11 12" key="5">
    <citation type="journal article" date="2018" name="Emerg. Microbes Infect.">
        <title>Genomic analysis of oral Campylobacter concisus strains identified a potential bacterial molecular marker associated with active Crohn's disease.</title>
        <authorList>
            <person name="Liu F."/>
            <person name="Ma R."/>
            <person name="Tay C.Y.A."/>
            <person name="Octavia S."/>
            <person name="Lan R."/>
            <person name="Chung H.K.L."/>
            <person name="Riordan S.M."/>
            <person name="Grimm M.C."/>
            <person name="Leong R.W."/>
            <person name="Tanaka M.M."/>
            <person name="Connor S."/>
            <person name="Zhang L."/>
        </authorList>
    </citation>
    <scope>NUCLEOTIDE SEQUENCE [LARGE SCALE GENOMIC DNA]</scope>
    <source>
        <strain evidence="5 12">P10CDO-S2</strain>
        <strain evidence="6 11">P27CDO-S2</strain>
    </source>
</reference>
<dbReference type="EMBL" id="CP049272">
    <property type="protein sequence ID" value="QPH85552.1"/>
    <property type="molecule type" value="Genomic_DNA"/>
</dbReference>
<dbReference type="PATRIC" id="fig|199.248.peg.102"/>
<dbReference type="EMBL" id="CP049274">
    <property type="protein sequence ID" value="QPH83668.1"/>
    <property type="molecule type" value="Genomic_DNA"/>
</dbReference>
<dbReference type="SUPFAM" id="SSF160719">
    <property type="entry name" value="gpW/gp25-like"/>
    <property type="match status" value="1"/>
</dbReference>
<reference evidence="9 10" key="4">
    <citation type="submission" date="2017-04" db="EMBL/GenBank/DDBJ databases">
        <title>Complete genome of Campylobacter concisus ATCC 33237T and draft genomes for an additional eight well characterized C. concisus strains.</title>
        <authorList>
            <person name="Cornelius A.J."/>
            <person name="Miller W.G."/>
            <person name="Lastovica A.J."/>
            <person name="On S.L."/>
            <person name="French N.P."/>
            <person name="Vandenberg O."/>
            <person name="Biggs P.J."/>
        </authorList>
    </citation>
    <scope>NUCLEOTIDE SEQUENCE [LARGE SCALE GENOMIC DNA]</scope>
    <source>
        <strain evidence="4 10">Lasto205.94</strain>
        <strain evidence="3 9">Lasto28.99</strain>
    </source>
</reference>
<name>A0A0M3V1Z1_9BACT</name>
<dbReference type="EMBL" id="NDYO01000009">
    <property type="protein sequence ID" value="OUT11034.1"/>
    <property type="molecule type" value="Genomic_DNA"/>
</dbReference>
<sequence>MSLIDKILYEFSDESKLRPYFKDLDSDIKDHIDTILNSRLGNYGRLNDSIIDLWSMGVEINELGHKLGMAIYELISSNENRIEVTSIGYDDSLKPWRIIFNINYKHKNDNFKEYLLKVIFKNNRYCEIL</sequence>
<organism evidence="1 7">
    <name type="scientific">Campylobacter concisus</name>
    <dbReference type="NCBI Taxonomy" id="199"/>
    <lineage>
        <taxon>Bacteria</taxon>
        <taxon>Pseudomonadati</taxon>
        <taxon>Campylobacterota</taxon>
        <taxon>Epsilonproteobacteria</taxon>
        <taxon>Campylobacterales</taxon>
        <taxon>Campylobacteraceae</taxon>
        <taxon>Campylobacter</taxon>
    </lineage>
</organism>
<reference evidence="5" key="6">
    <citation type="submission" date="2020-02" db="EMBL/GenBank/DDBJ databases">
        <title>Analysis of Completed Campylobacter concisus Genomes Identified Genomospecies Features, Novel plasmids and Their Association with Severe Ulcerative Colitis.</title>
        <authorList>
            <person name="Zhang L."/>
        </authorList>
    </citation>
    <scope>NUCLEOTIDE SEQUENCE</scope>
    <source>
        <strain evidence="5">P10CDO-S2</strain>
        <strain evidence="6">P27CDO-S2</strain>
    </source>
</reference>
<dbReference type="GeneID" id="28661752"/>
<accession>A0A0M3V1Z1</accession>
<evidence type="ECO:0000313" key="8">
    <source>
        <dbReference type="Proteomes" id="UP000192671"/>
    </source>
</evidence>
<dbReference type="KEGG" id="ccoc:CCON33237_0086"/>
<reference evidence="2 8" key="3">
    <citation type="journal article" date="2017" name="Gene Rep">
        <title>The ribosomal RNA operon (rrn) of Campylobacter concisus supports molecular typing to genomospecies level.</title>
        <authorList>
            <person name="Huq M."/>
            <person name="Van T.T.H."/>
            <person name="Gurtler V."/>
            <person name="Elshagmani E."/>
            <person name="Allemailem K.S."/>
            <person name="Smooker P.M."/>
            <person name="Istivan T.S."/>
        </authorList>
    </citation>
    <scope>NUCLEOTIDE SEQUENCE [LARGE SCALE GENOMIC DNA]</scope>
    <source>
        <strain evidence="2 8">RCH 26</strain>
    </source>
</reference>
<reference evidence="7" key="1">
    <citation type="submission" date="2015-08" db="EMBL/GenBank/DDBJ databases">
        <title>Comparative genomics of the Campylobacter concisus group.</title>
        <authorList>
            <person name="Miller W.G."/>
            <person name="Yee E."/>
            <person name="Chapman M.H."/>
            <person name="Huynh S."/>
            <person name="Bono J.L."/>
            <person name="On S.L.W."/>
            <person name="St Leger J."/>
            <person name="Foster G."/>
            <person name="Parker C.T."/>
        </authorList>
    </citation>
    <scope>NUCLEOTIDE SEQUENCE [LARGE SCALE GENOMIC DNA]</scope>
    <source>
        <strain evidence="7">ATCC 33237</strain>
    </source>
</reference>
<protein>
    <submittedName>
        <fullName evidence="5">GPW/gp25 family protein</fullName>
    </submittedName>
    <submittedName>
        <fullName evidence="1">Type VI secretion system, baseplate protein</fullName>
    </submittedName>
</protein>
<dbReference type="Proteomes" id="UP000195967">
    <property type="component" value="Unassembled WGS sequence"/>
</dbReference>
<evidence type="ECO:0000313" key="6">
    <source>
        <dbReference type="EMBL" id="QPH85552.1"/>
    </source>
</evidence>
<dbReference type="AlphaFoldDB" id="A0A0M3V1Z1"/>
<evidence type="ECO:0000313" key="10">
    <source>
        <dbReference type="Proteomes" id="UP000196534"/>
    </source>
</evidence>
<evidence type="ECO:0000313" key="1">
    <source>
        <dbReference type="EMBL" id="ALF46812.1"/>
    </source>
</evidence>
<dbReference type="EMBL" id="LVWL01000001">
    <property type="protein sequence ID" value="ORI10760.1"/>
    <property type="molecule type" value="Genomic_DNA"/>
</dbReference>
<evidence type="ECO:0000313" key="7">
    <source>
        <dbReference type="Proteomes" id="UP000066049"/>
    </source>
</evidence>
<dbReference type="RefSeq" id="WP_054195920.1">
    <property type="nucleotide sequence ID" value="NZ_CABMKP010000024.1"/>
</dbReference>
<dbReference type="Proteomes" id="UP000594630">
    <property type="component" value="Chromosome"/>
</dbReference>
<dbReference type="EMBL" id="NDYR01000024">
    <property type="protein sequence ID" value="OUT16257.1"/>
    <property type="molecule type" value="Genomic_DNA"/>
</dbReference>
<reference evidence="1" key="2">
    <citation type="submission" date="2016-07" db="EMBL/GenBank/DDBJ databases">
        <title>Comparative genomics of the Campylobacter concisus group.</title>
        <authorList>
            <person name="Miller W.G."/>
            <person name="Yee E."/>
            <person name="Chapman M.H."/>
            <person name="Huynh S."/>
            <person name="Bono J.L."/>
            <person name="On S.L.W."/>
            <person name="StLeger J."/>
            <person name="Foster G."/>
            <person name="Parker C.T."/>
        </authorList>
    </citation>
    <scope>NUCLEOTIDE SEQUENCE</scope>
    <source>
        <strain evidence="1">ATCC 33237</strain>
    </source>
</reference>
<dbReference type="Proteomes" id="UP000192671">
    <property type="component" value="Unassembled WGS sequence"/>
</dbReference>
<dbReference type="Proteomes" id="UP000066049">
    <property type="component" value="Chromosome"/>
</dbReference>
<evidence type="ECO:0000313" key="12">
    <source>
        <dbReference type="Proteomes" id="UP000594630"/>
    </source>
</evidence>
<dbReference type="Proteomes" id="UP000196534">
    <property type="component" value="Unassembled WGS sequence"/>
</dbReference>
<dbReference type="Proteomes" id="UP000594513">
    <property type="component" value="Chromosome"/>
</dbReference>
<dbReference type="EMBL" id="CP012541">
    <property type="protein sequence ID" value="ALF46812.1"/>
    <property type="molecule type" value="Genomic_DNA"/>
</dbReference>
<gene>
    <name evidence="1" type="primary">tssE</name>
    <name evidence="2" type="ORF">A3835_00050</name>
    <name evidence="4" type="ORF">B9N61_09660</name>
    <name evidence="3" type="ORF">B9N62_07775</name>
    <name evidence="1" type="ORF">CCON33237_0086</name>
    <name evidence="5" type="ORF">CVT06_00540</name>
    <name evidence="6" type="ORF">CVT17_00495</name>
</gene>
<proteinExistence type="predicted"/>